<dbReference type="RefSeq" id="WP_099642282.1">
    <property type="nucleotide sequence ID" value="NZ_NKHF01000052.1"/>
</dbReference>
<feature type="transmembrane region" description="Helical" evidence="9">
    <location>
        <begin position="225"/>
        <end position="244"/>
    </location>
</feature>
<dbReference type="GO" id="GO:0004252">
    <property type="term" value="F:serine-type endopeptidase activity"/>
    <property type="evidence" value="ECO:0007669"/>
    <property type="project" value="InterPro"/>
</dbReference>
<dbReference type="GO" id="GO:0006508">
    <property type="term" value="P:proteolysis"/>
    <property type="evidence" value="ECO:0007669"/>
    <property type="project" value="UniProtKB-KW"/>
</dbReference>
<feature type="transmembrane region" description="Helical" evidence="9">
    <location>
        <begin position="250"/>
        <end position="268"/>
    </location>
</feature>
<keyword evidence="7 9" id="KW-1133">Transmembrane helix</keyword>
<evidence type="ECO:0000256" key="9">
    <source>
        <dbReference type="SAM" id="Phobius"/>
    </source>
</evidence>
<dbReference type="GO" id="GO:0016020">
    <property type="term" value="C:membrane"/>
    <property type="evidence" value="ECO:0007669"/>
    <property type="project" value="UniProtKB-SubCell"/>
</dbReference>
<feature type="domain" description="Peptidase S54 GlpG peptidase N-terminal" evidence="11">
    <location>
        <begin position="1"/>
        <end position="84"/>
    </location>
</feature>
<evidence type="ECO:0000256" key="4">
    <source>
        <dbReference type="ARBA" id="ARBA00022519"/>
    </source>
</evidence>
<dbReference type="Gene3D" id="1.20.1540.10">
    <property type="entry name" value="Rhomboid-like"/>
    <property type="match status" value="1"/>
</dbReference>
<keyword evidence="13" id="KW-1185">Reference proteome</keyword>
<evidence type="ECO:0000313" key="13">
    <source>
        <dbReference type="Proteomes" id="UP000228621"/>
    </source>
</evidence>
<feature type="domain" description="Peptidase S54 rhomboid" evidence="10">
    <location>
        <begin position="131"/>
        <end position="263"/>
    </location>
</feature>
<comment type="subcellular location">
    <subcellularLocation>
        <location evidence="1">Membrane</location>
        <topology evidence="1">Multi-pass membrane protein</topology>
    </subcellularLocation>
</comment>
<evidence type="ECO:0000256" key="5">
    <source>
        <dbReference type="ARBA" id="ARBA00022692"/>
    </source>
</evidence>
<dbReference type="InterPro" id="IPR038236">
    <property type="entry name" value="GlpG_N_sf"/>
</dbReference>
<feature type="transmembrane region" description="Helical" evidence="9">
    <location>
        <begin position="194"/>
        <end position="213"/>
    </location>
</feature>
<evidence type="ECO:0000259" key="10">
    <source>
        <dbReference type="Pfam" id="PF01694"/>
    </source>
</evidence>
<evidence type="ECO:0000313" key="12">
    <source>
        <dbReference type="EMBL" id="PCK31540.1"/>
    </source>
</evidence>
<dbReference type="InterPro" id="IPR050925">
    <property type="entry name" value="Rhomboid_protease_S54"/>
</dbReference>
<dbReference type="OrthoDB" id="9778341at2"/>
<evidence type="ECO:0000256" key="3">
    <source>
        <dbReference type="ARBA" id="ARBA00022475"/>
    </source>
</evidence>
<keyword evidence="5 9" id="KW-0812">Transmembrane</keyword>
<feature type="transmembrane region" description="Helical" evidence="9">
    <location>
        <begin position="97"/>
        <end position="115"/>
    </location>
</feature>
<dbReference type="Proteomes" id="UP000228621">
    <property type="component" value="Unassembled WGS sequence"/>
</dbReference>
<dbReference type="EMBL" id="NKHF01000052">
    <property type="protein sequence ID" value="PCK31540.1"/>
    <property type="molecule type" value="Genomic_DNA"/>
</dbReference>
<keyword evidence="4" id="KW-0997">Cell inner membrane</keyword>
<evidence type="ECO:0000256" key="6">
    <source>
        <dbReference type="ARBA" id="ARBA00022801"/>
    </source>
</evidence>
<protein>
    <submittedName>
        <fullName evidence="12">Rhomboid family intramembrane serine protease GlpG</fullName>
    </submittedName>
</protein>
<evidence type="ECO:0000256" key="1">
    <source>
        <dbReference type="ARBA" id="ARBA00004141"/>
    </source>
</evidence>
<organism evidence="12 13">
    <name type="scientific">Pseudoalteromonas piscicida</name>
    <dbReference type="NCBI Taxonomy" id="43662"/>
    <lineage>
        <taxon>Bacteria</taxon>
        <taxon>Pseudomonadati</taxon>
        <taxon>Pseudomonadota</taxon>
        <taxon>Gammaproteobacteria</taxon>
        <taxon>Alteromonadales</taxon>
        <taxon>Pseudoalteromonadaceae</taxon>
        <taxon>Pseudoalteromonas</taxon>
    </lineage>
</organism>
<dbReference type="PANTHER" id="PTHR43731:SF14">
    <property type="entry name" value="PRESENILIN-ASSOCIATED RHOMBOID-LIKE PROTEIN, MITOCHONDRIAL"/>
    <property type="match status" value="1"/>
</dbReference>
<dbReference type="InterPro" id="IPR035952">
    <property type="entry name" value="Rhomboid-like_sf"/>
</dbReference>
<evidence type="ECO:0000256" key="7">
    <source>
        <dbReference type="ARBA" id="ARBA00022989"/>
    </source>
</evidence>
<gene>
    <name evidence="12" type="primary">glpG</name>
    <name evidence="12" type="ORF">CEX98_11855</name>
</gene>
<dbReference type="Pfam" id="PF01694">
    <property type="entry name" value="Rhomboid"/>
    <property type="match status" value="1"/>
</dbReference>
<comment type="similarity">
    <text evidence="2">Belongs to the peptidase S54 family.</text>
</comment>
<dbReference type="Pfam" id="PF12122">
    <property type="entry name" value="Rhomboid_N"/>
    <property type="match status" value="1"/>
</dbReference>
<feature type="transmembrane region" description="Helical" evidence="9">
    <location>
        <begin position="168"/>
        <end position="188"/>
    </location>
</feature>
<feature type="transmembrane region" description="Helical" evidence="9">
    <location>
        <begin position="135"/>
        <end position="156"/>
    </location>
</feature>
<dbReference type="SUPFAM" id="SSF144091">
    <property type="entry name" value="Rhomboid-like"/>
    <property type="match status" value="1"/>
</dbReference>
<dbReference type="InterPro" id="IPR022732">
    <property type="entry name" value="Peptidase_S54_GlpG_N"/>
</dbReference>
<reference evidence="13" key="1">
    <citation type="journal article" date="2019" name="Genome Announc.">
        <title>Draft Genome Sequence of Pseudoalteromonas piscicida Strain 36Y ROTHPW, an Hypersaline Seawater Isolate from the South Coast of Sonora, Mexico.</title>
        <authorList>
            <person name="Sanchez-Diaz R."/>
            <person name="Molina-Garza Z.J."/>
            <person name="Cruz-Suarez L.E."/>
            <person name="Selvin J."/>
            <person name="Kiran G.S."/>
            <person name="Ibarra-Gamez J.C."/>
            <person name="Gomez-Gil B."/>
            <person name="Galaviz-Silva L."/>
        </authorList>
    </citation>
    <scope>NUCLEOTIDE SEQUENCE [LARGE SCALE GENOMIC DNA]</scope>
    <source>
        <strain evidence="13">36Y_RITHPW</strain>
    </source>
</reference>
<dbReference type="AlphaFoldDB" id="A0A2A5JQ69"/>
<comment type="caution">
    <text evidence="12">The sequence shown here is derived from an EMBL/GenBank/DDBJ whole genome shotgun (WGS) entry which is preliminary data.</text>
</comment>
<evidence type="ECO:0000259" key="11">
    <source>
        <dbReference type="Pfam" id="PF12122"/>
    </source>
</evidence>
<dbReference type="Gene3D" id="3.30.70.2350">
    <property type="match status" value="1"/>
</dbReference>
<dbReference type="PANTHER" id="PTHR43731">
    <property type="entry name" value="RHOMBOID PROTEASE"/>
    <property type="match status" value="1"/>
</dbReference>
<proteinExistence type="inferred from homology"/>
<keyword evidence="6" id="KW-0378">Hydrolase</keyword>
<evidence type="ECO:0000256" key="2">
    <source>
        <dbReference type="ARBA" id="ARBA00009045"/>
    </source>
</evidence>
<dbReference type="InterPro" id="IPR023662">
    <property type="entry name" value="Rhomboid_protease_GlpG"/>
</dbReference>
<keyword evidence="12" id="KW-0645">Protease</keyword>
<accession>A0A2A5JQ69</accession>
<keyword evidence="8 9" id="KW-0472">Membrane</keyword>
<evidence type="ECO:0000256" key="8">
    <source>
        <dbReference type="ARBA" id="ARBA00023136"/>
    </source>
</evidence>
<dbReference type="InterPro" id="IPR022764">
    <property type="entry name" value="Peptidase_S54_rhomboid_dom"/>
</dbReference>
<sequence length="276" mass="31262">MKLIAHYHNPRLAQGAVDYFKTQGVYCVLQSHDGRQVEVWLERGDEQRAVQLWHEFVAHPEAEQYQAASWQTGSTQGLFTYQGQELNLAQRFLSLNWLLQGVFGVSIIVFIAMLFGDANGIFSTLRFAVDKPWTWIAPTLIHFSAIHLIFNLSWWLHLGAQIAERFGIRALICLYVVTGLTSNFMQFLLVDANFGGLSGVVYGLLGFCWIVSHRSPAQPALVSKPVVGFMLLWMLFGFTDMFFINMANWAHLFGLLSGMMVAACWPLGRNTEYSDK</sequence>
<name>A0A2A5JQ69_PSEO7</name>
<keyword evidence="3" id="KW-1003">Cell membrane</keyword>
<dbReference type="NCBIfam" id="TIGR04239">
    <property type="entry name" value="rhombo_GlpG"/>
    <property type="match status" value="1"/>
</dbReference>